<dbReference type="InterPro" id="IPR029058">
    <property type="entry name" value="AB_hydrolase_fold"/>
</dbReference>
<proteinExistence type="predicted"/>
<evidence type="ECO:0000313" key="3">
    <source>
        <dbReference type="EMBL" id="PZQ52335.1"/>
    </source>
</evidence>
<sequence length="431" mass="45319">MTAAPDAPIATGTPDPEPGPPAPHRLGEPSPLIFHLGAALSAYTQALLAAPRADSPRFPWSPACAPEAGALGPDLDQVEIAAEIAARLRATVRGLEIWQAHPYRRDVTEPPALWEAGSARLLDYGAAPEARDPSGPPVLVVPSLINRAYVLDLGPGWSFLRWLAAQGARPLLLDWGDPGPEERGFDLDAYGARRIVPALEIAARLGGAPAALLGYCMGGTLAAGVAARRPDLVGRLATIGAPWDFASTDGIAGGFRAILRGQGAARVETMLDTTGQAFGAVPVSLFQMLFAFVNPIQAAVKFQRLARLDPAGAEATHFVALEDWLADGMPMSAPAARDLLVGWQIRNQTARREWRFLGAPVDPGAIAAPALVFAGRKDTIAPPALADPLARAIPRARLARPATGHVGMVVGSRAQAEVWRPVAEFFAGRDG</sequence>
<dbReference type="InterPro" id="IPR051321">
    <property type="entry name" value="PHA/PHB_synthase"/>
</dbReference>
<dbReference type="PANTHER" id="PTHR36837">
    <property type="entry name" value="POLY(3-HYDROXYALKANOATE) POLYMERASE SUBUNIT PHAC"/>
    <property type="match status" value="1"/>
</dbReference>
<gene>
    <name evidence="3" type="ORF">DI556_01360</name>
</gene>
<feature type="domain" description="AB hydrolase-1" evidence="2">
    <location>
        <begin position="137"/>
        <end position="409"/>
    </location>
</feature>
<accession>A0A2W5NNK3</accession>
<dbReference type="EMBL" id="QFPW01000001">
    <property type="protein sequence ID" value="PZQ52335.1"/>
    <property type="molecule type" value="Genomic_DNA"/>
</dbReference>
<dbReference type="InterPro" id="IPR000073">
    <property type="entry name" value="AB_hydrolase_1"/>
</dbReference>
<dbReference type="Pfam" id="PF00561">
    <property type="entry name" value="Abhydrolase_1"/>
    <property type="match status" value="1"/>
</dbReference>
<reference evidence="3 4" key="1">
    <citation type="submission" date="2017-08" db="EMBL/GenBank/DDBJ databases">
        <title>Infants hospitalized years apart are colonized by the same room-sourced microbial strains.</title>
        <authorList>
            <person name="Brooks B."/>
            <person name="Olm M.R."/>
            <person name="Firek B.A."/>
            <person name="Baker R."/>
            <person name="Thomas B.C."/>
            <person name="Morowitz M.J."/>
            <person name="Banfield J.F."/>
        </authorList>
    </citation>
    <scope>NUCLEOTIDE SEQUENCE [LARGE SCALE GENOMIC DNA]</scope>
    <source>
        <strain evidence="3">S2_005_002_R2_34</strain>
    </source>
</reference>
<dbReference type="PANTHER" id="PTHR36837:SF2">
    <property type="entry name" value="POLY(3-HYDROXYALKANOATE) POLYMERASE SUBUNIT PHAC"/>
    <property type="match status" value="1"/>
</dbReference>
<comment type="caution">
    <text evidence="3">The sequence shown here is derived from an EMBL/GenBank/DDBJ whole genome shotgun (WGS) entry which is preliminary data.</text>
</comment>
<protein>
    <submittedName>
        <fullName evidence="3">Poly-beta-hydroxybutyrate polymerase</fullName>
    </submittedName>
</protein>
<evidence type="ECO:0000313" key="4">
    <source>
        <dbReference type="Proteomes" id="UP000249185"/>
    </source>
</evidence>
<dbReference type="SUPFAM" id="SSF53474">
    <property type="entry name" value="alpha/beta-Hydrolases"/>
    <property type="match status" value="1"/>
</dbReference>
<organism evidence="3 4">
    <name type="scientific">Rhodovulum sulfidophilum</name>
    <name type="common">Rhodobacter sulfidophilus</name>
    <dbReference type="NCBI Taxonomy" id="35806"/>
    <lineage>
        <taxon>Bacteria</taxon>
        <taxon>Pseudomonadati</taxon>
        <taxon>Pseudomonadota</taxon>
        <taxon>Alphaproteobacteria</taxon>
        <taxon>Rhodobacterales</taxon>
        <taxon>Paracoccaceae</taxon>
        <taxon>Rhodovulum</taxon>
    </lineage>
</organism>
<dbReference type="Gene3D" id="3.40.50.1820">
    <property type="entry name" value="alpha/beta hydrolase"/>
    <property type="match status" value="1"/>
</dbReference>
<dbReference type="Proteomes" id="UP000249185">
    <property type="component" value="Unassembled WGS sequence"/>
</dbReference>
<name>A0A2W5NNK3_RHOSU</name>
<evidence type="ECO:0000259" key="2">
    <source>
        <dbReference type="Pfam" id="PF00561"/>
    </source>
</evidence>
<dbReference type="AlphaFoldDB" id="A0A2W5NNK3"/>
<evidence type="ECO:0000256" key="1">
    <source>
        <dbReference type="SAM" id="MobiDB-lite"/>
    </source>
</evidence>
<feature type="region of interest" description="Disordered" evidence="1">
    <location>
        <begin position="1"/>
        <end position="28"/>
    </location>
</feature>